<dbReference type="InterPro" id="IPR006219">
    <property type="entry name" value="DAHP_synth_1"/>
</dbReference>
<dbReference type="InterPro" id="IPR013785">
    <property type="entry name" value="Aldolase_TIM"/>
</dbReference>
<dbReference type="Proteomes" id="UP000193146">
    <property type="component" value="Unassembled WGS sequence"/>
</dbReference>
<dbReference type="GO" id="GO:0009073">
    <property type="term" value="P:aromatic amino acid family biosynthetic process"/>
    <property type="evidence" value="ECO:0007669"/>
    <property type="project" value="UniProtKB-KW"/>
</dbReference>
<dbReference type="EMBL" id="NBYX01000003">
    <property type="protein sequence ID" value="ORT87465.1"/>
    <property type="molecule type" value="Genomic_DNA"/>
</dbReference>
<dbReference type="GO" id="GO:0042802">
    <property type="term" value="F:identical protein binding"/>
    <property type="evidence" value="ECO:0007669"/>
    <property type="project" value="UniProtKB-ARBA"/>
</dbReference>
<evidence type="ECO:0000256" key="3">
    <source>
        <dbReference type="ARBA" id="ARBA00007985"/>
    </source>
</evidence>
<dbReference type="AlphaFoldDB" id="A0A1X1PKY4"/>
<evidence type="ECO:0000256" key="1">
    <source>
        <dbReference type="ARBA" id="ARBA00003726"/>
    </source>
</evidence>
<name>A0A1X1PKY4_9BURK</name>
<protein>
    <recommendedName>
        <fullName evidence="8">Phospho-2-dehydro-3-deoxyheptonate aldolase</fullName>
        <ecNumber evidence="8">2.5.1.54</ecNumber>
    </recommendedName>
</protein>
<dbReference type="NCBIfam" id="NF009396">
    <property type="entry name" value="PRK12756.1"/>
    <property type="match status" value="1"/>
</dbReference>
<evidence type="ECO:0000256" key="4">
    <source>
        <dbReference type="ARBA" id="ARBA00022605"/>
    </source>
</evidence>
<comment type="catalytic activity">
    <reaction evidence="7 8">
        <text>D-erythrose 4-phosphate + phosphoenolpyruvate + H2O = 7-phospho-2-dehydro-3-deoxy-D-arabino-heptonate + phosphate</text>
        <dbReference type="Rhea" id="RHEA:14717"/>
        <dbReference type="ChEBI" id="CHEBI:15377"/>
        <dbReference type="ChEBI" id="CHEBI:16897"/>
        <dbReference type="ChEBI" id="CHEBI:43474"/>
        <dbReference type="ChEBI" id="CHEBI:58394"/>
        <dbReference type="ChEBI" id="CHEBI:58702"/>
        <dbReference type="EC" id="2.5.1.54"/>
    </reaction>
</comment>
<dbReference type="Proteomes" id="UP000494135">
    <property type="component" value="Unassembled WGS sequence"/>
</dbReference>
<sequence>MEKSVEAALTQGVAVISAQRLRAELPRDPGLARSIGDARRALAQIIAGEDDRLALIVGPCSIHDAEAALAFARRLAPLRERYADVLEIVMRVYFEKPRTTVGWKGLLNDPYLDGSFRIEDGLRVARKVLLGINALGLPAATEFLDPMTAPYLDDLVSWGAIGARTTESQIHRQAASGLDLPVGFKNGTDGNVKVAIDAIRASRVSHCYLRPSVSGGVEIATTPGNPDTHVVLRGGKTPNYDAASVAAACAALRDAHLPPYVVIDASHGNSGKQTRAQIDVCGNLAAQLHRGERAIVGVMIESFLVEGRQDVVPGTPPVFGQSITDACLGWDHTAELVEQLAAAVVARRRSPAGFIAHGAAVALQAVSY</sequence>
<evidence type="ECO:0000313" key="11">
    <source>
        <dbReference type="EMBL" id="ORT87465.1"/>
    </source>
</evidence>
<dbReference type="GO" id="GO:0005737">
    <property type="term" value="C:cytoplasm"/>
    <property type="evidence" value="ECO:0007669"/>
    <property type="project" value="TreeGrafter"/>
</dbReference>
<organism evidence="11 12">
    <name type="scientific">Burkholderia puraquae</name>
    <dbReference type="NCBI Taxonomy" id="1904757"/>
    <lineage>
        <taxon>Bacteria</taxon>
        <taxon>Pseudomonadati</taxon>
        <taxon>Pseudomonadota</taxon>
        <taxon>Betaproteobacteria</taxon>
        <taxon>Burkholderiales</taxon>
        <taxon>Burkholderiaceae</taxon>
        <taxon>Burkholderia</taxon>
        <taxon>Burkholderia cepacia complex</taxon>
    </lineage>
</organism>
<accession>A0A1X1PKY4</accession>
<dbReference type="PANTHER" id="PTHR21225:SF6">
    <property type="entry name" value="PHOSPHO-2-DEHYDRO-3-DEOXYHEPTONATE ALDOLASE, TRP-SENSITIVE"/>
    <property type="match status" value="1"/>
</dbReference>
<dbReference type="GO" id="GO:0009423">
    <property type="term" value="P:chorismate biosynthetic process"/>
    <property type="evidence" value="ECO:0007669"/>
    <property type="project" value="UniProtKB-UniPathway"/>
</dbReference>
<dbReference type="UniPathway" id="UPA00053">
    <property type="reaction ID" value="UER00084"/>
</dbReference>
<dbReference type="Pfam" id="PF00793">
    <property type="entry name" value="DAHP_synth_1"/>
    <property type="match status" value="1"/>
</dbReference>
<reference evidence="10 13" key="2">
    <citation type="submission" date="2020-04" db="EMBL/GenBank/DDBJ databases">
        <authorList>
            <person name="De Canck E."/>
        </authorList>
    </citation>
    <scope>NUCLEOTIDE SEQUENCE [LARGE SCALE GENOMIC DNA]</scope>
    <source>
        <strain evidence="10 13">LMG 29660</strain>
    </source>
</reference>
<evidence type="ECO:0000256" key="2">
    <source>
        <dbReference type="ARBA" id="ARBA00004688"/>
    </source>
</evidence>
<evidence type="ECO:0000256" key="5">
    <source>
        <dbReference type="ARBA" id="ARBA00022679"/>
    </source>
</evidence>
<dbReference type="GO" id="GO:0008652">
    <property type="term" value="P:amino acid biosynthetic process"/>
    <property type="evidence" value="ECO:0007669"/>
    <property type="project" value="UniProtKB-KW"/>
</dbReference>
<evidence type="ECO:0000313" key="10">
    <source>
        <dbReference type="EMBL" id="CAB3757257.1"/>
    </source>
</evidence>
<dbReference type="PANTHER" id="PTHR21225">
    <property type="entry name" value="PHOSPHO-2-DEHYDRO-3-DEOXYHEPTONATE ALDOLASE DAHP SYNTHETASE"/>
    <property type="match status" value="1"/>
</dbReference>
<feature type="domain" description="DAHP synthetase I/KDSA" evidence="9">
    <location>
        <begin position="44"/>
        <end position="336"/>
    </location>
</feature>
<reference evidence="11 12" key="1">
    <citation type="submission" date="2017-04" db="EMBL/GenBank/DDBJ databases">
        <title>Burkholderia puraquae sp. nov., a novel Burkholderia cepacia complex species from hospital setting samples.</title>
        <authorList>
            <person name="Martina P."/>
            <person name="Leguizamon M."/>
            <person name="Prieto C."/>
            <person name="Sousa S."/>
            <person name="Montanaro P."/>
            <person name="Draghi W."/>
            <person name="Staembler M."/>
            <person name="Bettiol M."/>
            <person name="Figoli C."/>
            <person name="Palau J."/>
            <person name="Alvarez F."/>
            <person name="Benetti S."/>
            <person name="Anchat E."/>
            <person name="Vescina C."/>
            <person name="Ferreras J."/>
            <person name="Lasch P."/>
            <person name="Lagares A."/>
            <person name="Zorreguieta A."/>
            <person name="Yantorno O."/>
            <person name="Bosch A."/>
        </authorList>
    </citation>
    <scope>NUCLEOTIDE SEQUENCE [LARGE SCALE GENOMIC DNA]</scope>
    <source>
        <strain evidence="11 12">CAMPA 1040</strain>
    </source>
</reference>
<proteinExistence type="inferred from homology"/>
<dbReference type="FunFam" id="3.20.20.70:FF:000005">
    <property type="entry name" value="Phospho-2-dehydro-3-deoxyheptonate aldolase"/>
    <property type="match status" value="1"/>
</dbReference>
<evidence type="ECO:0000256" key="6">
    <source>
        <dbReference type="ARBA" id="ARBA00023141"/>
    </source>
</evidence>
<keyword evidence="12" id="KW-1185">Reference proteome</keyword>
<evidence type="ECO:0000313" key="12">
    <source>
        <dbReference type="Proteomes" id="UP000193146"/>
    </source>
</evidence>
<comment type="pathway">
    <text evidence="2 8">Metabolic intermediate biosynthesis; chorismate biosynthesis; chorismate from D-erythrose 4-phosphate and phosphoenolpyruvate: step 1/7.</text>
</comment>
<dbReference type="InterPro" id="IPR006218">
    <property type="entry name" value="DAHP1/KDSA"/>
</dbReference>
<dbReference type="NCBIfam" id="NF009395">
    <property type="entry name" value="PRK12755.1"/>
    <property type="match status" value="1"/>
</dbReference>
<keyword evidence="5 8" id="KW-0808">Transferase</keyword>
<dbReference type="EC" id="2.5.1.54" evidence="8"/>
<dbReference type="SUPFAM" id="SSF51569">
    <property type="entry name" value="Aldolase"/>
    <property type="match status" value="1"/>
</dbReference>
<dbReference type="RefSeq" id="WP_085038617.1">
    <property type="nucleotide sequence ID" value="NZ_CADIKG010000006.1"/>
</dbReference>
<evidence type="ECO:0000256" key="8">
    <source>
        <dbReference type="PIRNR" id="PIRNR001361"/>
    </source>
</evidence>
<dbReference type="Gene3D" id="3.20.20.70">
    <property type="entry name" value="Aldolase class I"/>
    <property type="match status" value="1"/>
</dbReference>
<dbReference type="EMBL" id="CADIKG010000006">
    <property type="protein sequence ID" value="CAB3757257.1"/>
    <property type="molecule type" value="Genomic_DNA"/>
</dbReference>
<evidence type="ECO:0000313" key="13">
    <source>
        <dbReference type="Proteomes" id="UP000494135"/>
    </source>
</evidence>
<dbReference type="NCBIfam" id="TIGR00034">
    <property type="entry name" value="aroFGH"/>
    <property type="match status" value="1"/>
</dbReference>
<keyword evidence="4 8" id="KW-0028">Amino-acid biosynthesis</keyword>
<evidence type="ECO:0000256" key="7">
    <source>
        <dbReference type="ARBA" id="ARBA00047508"/>
    </source>
</evidence>
<dbReference type="GO" id="GO:0003849">
    <property type="term" value="F:3-deoxy-7-phosphoheptulonate synthase activity"/>
    <property type="evidence" value="ECO:0007669"/>
    <property type="project" value="UniProtKB-EC"/>
</dbReference>
<evidence type="ECO:0000259" key="9">
    <source>
        <dbReference type="Pfam" id="PF00793"/>
    </source>
</evidence>
<dbReference type="OrthoDB" id="8986396at2"/>
<gene>
    <name evidence="10" type="primary">aroH</name>
    <name evidence="11" type="ORF">B7G54_08105</name>
    <name evidence="10" type="ORF">LMG29660_03061</name>
</gene>
<keyword evidence="6 8" id="KW-0057">Aromatic amino acid biosynthesis</keyword>
<comment type="similarity">
    <text evidence="3 8">Belongs to the class-I DAHP synthase family.</text>
</comment>
<dbReference type="PIRSF" id="PIRSF001361">
    <property type="entry name" value="DAHP_synthase"/>
    <property type="match status" value="1"/>
</dbReference>
<comment type="function">
    <text evidence="1 8">Stereospecific condensation of phosphoenolpyruvate (PEP) and D-erythrose-4-phosphate (E4P) giving rise to 3-deoxy-D-arabino-heptulosonate-7-phosphate (DAHP).</text>
</comment>